<dbReference type="STRING" id="234267.Acid_0200"/>
<gene>
    <name evidence="3" type="ordered locus">Acid_0200</name>
</gene>
<keyword evidence="2" id="KW-0732">Signal</keyword>
<reference evidence="3" key="1">
    <citation type="submission" date="2006-10" db="EMBL/GenBank/DDBJ databases">
        <title>Complete sequence of Solibacter usitatus Ellin6076.</title>
        <authorList>
            <consortium name="US DOE Joint Genome Institute"/>
            <person name="Copeland A."/>
            <person name="Lucas S."/>
            <person name="Lapidus A."/>
            <person name="Barry K."/>
            <person name="Detter J.C."/>
            <person name="Glavina del Rio T."/>
            <person name="Hammon N."/>
            <person name="Israni S."/>
            <person name="Dalin E."/>
            <person name="Tice H."/>
            <person name="Pitluck S."/>
            <person name="Thompson L.S."/>
            <person name="Brettin T."/>
            <person name="Bruce D."/>
            <person name="Han C."/>
            <person name="Tapia R."/>
            <person name="Gilna P."/>
            <person name="Schmutz J."/>
            <person name="Larimer F."/>
            <person name="Land M."/>
            <person name="Hauser L."/>
            <person name="Kyrpides N."/>
            <person name="Mikhailova N."/>
            <person name="Janssen P.H."/>
            <person name="Kuske C.R."/>
            <person name="Richardson P."/>
        </authorList>
    </citation>
    <scope>NUCLEOTIDE SEQUENCE</scope>
    <source>
        <strain evidence="3">Ellin6076</strain>
    </source>
</reference>
<dbReference type="SUPFAM" id="SSF51445">
    <property type="entry name" value="(Trans)glycosidases"/>
    <property type="match status" value="1"/>
</dbReference>
<name>Q02CK2_SOLUE</name>
<dbReference type="GO" id="GO:0005975">
    <property type="term" value="P:carbohydrate metabolic process"/>
    <property type="evidence" value="ECO:0007669"/>
    <property type="project" value="UniProtKB-ARBA"/>
</dbReference>
<dbReference type="GO" id="GO:0016787">
    <property type="term" value="F:hydrolase activity"/>
    <property type="evidence" value="ECO:0007669"/>
    <property type="project" value="UniProtKB-KW"/>
</dbReference>
<keyword evidence="1" id="KW-0378">Hydrolase</keyword>
<protein>
    <recommendedName>
        <fullName evidence="4">Beta-hexosaminidase bacterial type N-terminal domain-containing protein</fullName>
    </recommendedName>
</protein>
<dbReference type="OrthoDB" id="7167803at2"/>
<evidence type="ECO:0000256" key="1">
    <source>
        <dbReference type="ARBA" id="ARBA00022801"/>
    </source>
</evidence>
<evidence type="ECO:0000313" key="3">
    <source>
        <dbReference type="EMBL" id="ABJ81214.1"/>
    </source>
</evidence>
<evidence type="ECO:0000256" key="2">
    <source>
        <dbReference type="SAM" id="SignalP"/>
    </source>
</evidence>
<proteinExistence type="predicted"/>
<accession>Q02CK2</accession>
<dbReference type="HOGENOM" id="CLU_348115_0_0_0"/>
<organism evidence="3">
    <name type="scientific">Solibacter usitatus (strain Ellin6076)</name>
    <dbReference type="NCBI Taxonomy" id="234267"/>
    <lineage>
        <taxon>Bacteria</taxon>
        <taxon>Pseudomonadati</taxon>
        <taxon>Acidobacteriota</taxon>
        <taxon>Terriglobia</taxon>
        <taxon>Bryobacterales</taxon>
        <taxon>Solibacteraceae</taxon>
        <taxon>Candidatus Solibacter</taxon>
    </lineage>
</organism>
<feature type="chain" id="PRO_5004164027" description="Beta-hexosaminidase bacterial type N-terminal domain-containing protein" evidence="2">
    <location>
        <begin position="18"/>
        <end position="780"/>
    </location>
</feature>
<sequence length="780" mass="87334" precursor="true">MTRAFGFLLLAISPAFAADLTQATVVAPASLSGPERKAVSLLVDSVRARTRITWPTADSSPGAGKPVVTIQRAPSGGRLAAEGYRLRSFDNGGAPGVEITGNDERGVLFGVGGLLRALEMRRDSVTLPGTLDIQTAPRYKLRGHQLGYRPKTNSYDGWDVPQWESYIRDMAVFGANAIELIPPRSDDAADSPHFPLPPMQMMVEMSRLAQEYGLQCWVWYPAMDPDYANPATVEAALKEWGEVFRQLPRIDAVFVPGGDPGHTEPRHLMALLERQTANLRKYHPKATMWVSPQGFNAPWMEQFFQLMDQQPPWLSGIVFGPQVRVNLPELRQRVPKRYPIRFYPDITHSVNAEYTVNDWDVAYAQTEEREGINPRPLDEAQIFSVLQPFADAGFLTYSEGCNDDVNKAIWSALGWNPQANVTDVLRDYARYFIDPDMADAFAQGLLALERNWRGPLLTNSAVDVTLAQFQDLERRASPQQKANWRFQQALYRAYYDAYLRVRLTDENARERRATELLATARAGNPLPAISAAEAALAVDPLARAGEALRARVFELAEALFQSIHMQLSVPRYAAIDPGRGANLDLIDRPITNADWLRKRFADIRALESDAARHAAIDEILNWTNPGPGGFYDDLGDPVNRPHLEPGVGFEKDPAFFHTARTGFGSRRNTPWRVSWYRHAEALYGNSIKLQYTALDPSAHYKVRFTQSGDGTPRATRLVANGKFEIHPMRKKELEVKPLEFQIPAEATASGSLTLEWQPNPEESGNGRFVQVSEVWLIRVK</sequence>
<dbReference type="InterPro" id="IPR017853">
    <property type="entry name" value="GH"/>
</dbReference>
<dbReference type="InterPro" id="IPR029018">
    <property type="entry name" value="Hex-like_dom2"/>
</dbReference>
<dbReference type="InParanoid" id="Q02CK2"/>
<dbReference type="EMBL" id="CP000473">
    <property type="protein sequence ID" value="ABJ81214.1"/>
    <property type="molecule type" value="Genomic_DNA"/>
</dbReference>
<dbReference type="KEGG" id="sus:Acid_0200"/>
<feature type="signal peptide" evidence="2">
    <location>
        <begin position="1"/>
        <end position="17"/>
    </location>
</feature>
<dbReference type="AlphaFoldDB" id="Q02CK2"/>
<dbReference type="Gene3D" id="3.30.379.10">
    <property type="entry name" value="Chitobiase/beta-hexosaminidase domain 2-like"/>
    <property type="match status" value="1"/>
</dbReference>
<evidence type="ECO:0008006" key="4">
    <source>
        <dbReference type="Google" id="ProtNLM"/>
    </source>
</evidence>
<dbReference type="SUPFAM" id="SSF55545">
    <property type="entry name" value="beta-N-acetylhexosaminidase-like domain"/>
    <property type="match status" value="1"/>
</dbReference>
<dbReference type="eggNOG" id="COG3661">
    <property type="taxonomic scope" value="Bacteria"/>
</dbReference>